<feature type="non-terminal residue" evidence="12">
    <location>
        <position position="234"/>
    </location>
</feature>
<evidence type="ECO:0000256" key="3">
    <source>
        <dbReference type="ARBA" id="ARBA00022729"/>
    </source>
</evidence>
<reference evidence="12" key="1">
    <citation type="submission" date="2019-08" db="EMBL/GenBank/DDBJ databases">
        <title>The genome of the North American firefly Photinus pyralis.</title>
        <authorList>
            <consortium name="Photinus pyralis genome working group"/>
            <person name="Fallon T.R."/>
            <person name="Sander Lower S.E."/>
            <person name="Weng J.-K."/>
        </authorList>
    </citation>
    <scope>NUCLEOTIDE SEQUENCE</scope>
    <source>
        <strain evidence="12">TRF0915ILg1</strain>
        <tissue evidence="12">Whole body</tissue>
    </source>
</reference>
<evidence type="ECO:0000259" key="11">
    <source>
        <dbReference type="PROSITE" id="PS50240"/>
    </source>
</evidence>
<accession>A0A8K0D4K5</accession>
<proteinExistence type="inferred from homology"/>
<keyword evidence="8" id="KW-1015">Disulfide bond</keyword>
<comment type="similarity">
    <text evidence="10">Belongs to the peptidase S1 family. CLIP subfamily.</text>
</comment>
<dbReference type="Pfam" id="PF00089">
    <property type="entry name" value="Trypsin"/>
    <property type="match status" value="1"/>
</dbReference>
<dbReference type="InterPro" id="IPR051487">
    <property type="entry name" value="Ser/Thr_Proteases_Immune/Dev"/>
</dbReference>
<protein>
    <recommendedName>
        <fullName evidence="11">Peptidase S1 domain-containing protein</fullName>
    </recommendedName>
</protein>
<dbReference type="PRINTS" id="PR00722">
    <property type="entry name" value="CHYMOTRYPSIN"/>
</dbReference>
<dbReference type="PROSITE" id="PS00134">
    <property type="entry name" value="TRYPSIN_HIS"/>
    <property type="match status" value="1"/>
</dbReference>
<evidence type="ECO:0000256" key="5">
    <source>
        <dbReference type="ARBA" id="ARBA00022825"/>
    </source>
</evidence>
<name>A0A8K0D4K5_IGNLU</name>
<dbReference type="InterPro" id="IPR001254">
    <property type="entry name" value="Trypsin_dom"/>
</dbReference>
<dbReference type="InterPro" id="IPR001314">
    <property type="entry name" value="Peptidase_S1A"/>
</dbReference>
<dbReference type="GO" id="GO:0046872">
    <property type="term" value="F:metal ion binding"/>
    <property type="evidence" value="ECO:0007669"/>
    <property type="project" value="UniProtKB-KW"/>
</dbReference>
<dbReference type="InterPro" id="IPR018114">
    <property type="entry name" value="TRYPSIN_HIS"/>
</dbReference>
<evidence type="ECO:0000313" key="12">
    <source>
        <dbReference type="EMBL" id="KAF2897101.1"/>
    </source>
</evidence>
<evidence type="ECO:0000256" key="1">
    <source>
        <dbReference type="ARBA" id="ARBA00022670"/>
    </source>
</evidence>
<keyword evidence="13" id="KW-1185">Reference proteome</keyword>
<evidence type="ECO:0000313" key="13">
    <source>
        <dbReference type="Proteomes" id="UP000801492"/>
    </source>
</evidence>
<keyword evidence="7" id="KW-0865">Zymogen</keyword>
<dbReference type="SUPFAM" id="SSF50494">
    <property type="entry name" value="Trypsin-like serine proteases"/>
    <property type="match status" value="1"/>
</dbReference>
<dbReference type="FunFam" id="2.40.10.10:FF:000028">
    <property type="entry name" value="Serine protease easter"/>
    <property type="match status" value="1"/>
</dbReference>
<dbReference type="Gene3D" id="2.40.10.10">
    <property type="entry name" value="Trypsin-like serine proteases"/>
    <property type="match status" value="2"/>
</dbReference>
<dbReference type="GO" id="GO:0051604">
    <property type="term" value="P:protein maturation"/>
    <property type="evidence" value="ECO:0007669"/>
    <property type="project" value="UniProtKB-ARBA"/>
</dbReference>
<keyword evidence="3" id="KW-0732">Signal</keyword>
<keyword evidence="5" id="KW-0720">Serine protease</keyword>
<dbReference type="PANTHER" id="PTHR24256">
    <property type="entry name" value="TRYPTASE-RELATED"/>
    <property type="match status" value="1"/>
</dbReference>
<evidence type="ECO:0000256" key="2">
    <source>
        <dbReference type="ARBA" id="ARBA00022723"/>
    </source>
</evidence>
<dbReference type="InterPro" id="IPR043504">
    <property type="entry name" value="Peptidase_S1_PA_chymotrypsin"/>
</dbReference>
<organism evidence="12 13">
    <name type="scientific">Ignelater luminosus</name>
    <name type="common">Cucubano</name>
    <name type="synonym">Pyrophorus luminosus</name>
    <dbReference type="NCBI Taxonomy" id="2038154"/>
    <lineage>
        <taxon>Eukaryota</taxon>
        <taxon>Metazoa</taxon>
        <taxon>Ecdysozoa</taxon>
        <taxon>Arthropoda</taxon>
        <taxon>Hexapoda</taxon>
        <taxon>Insecta</taxon>
        <taxon>Pterygota</taxon>
        <taxon>Neoptera</taxon>
        <taxon>Endopterygota</taxon>
        <taxon>Coleoptera</taxon>
        <taxon>Polyphaga</taxon>
        <taxon>Elateriformia</taxon>
        <taxon>Elateroidea</taxon>
        <taxon>Elateridae</taxon>
        <taxon>Agrypninae</taxon>
        <taxon>Pyrophorini</taxon>
        <taxon>Ignelater</taxon>
    </lineage>
</organism>
<keyword evidence="6" id="KW-0106">Calcium</keyword>
<feature type="domain" description="Peptidase S1" evidence="11">
    <location>
        <begin position="1"/>
        <end position="230"/>
    </location>
</feature>
<dbReference type="CDD" id="cd00190">
    <property type="entry name" value="Tryp_SPc"/>
    <property type="match status" value="1"/>
</dbReference>
<dbReference type="OrthoDB" id="8250810at2759"/>
<comment type="caution">
    <text evidence="12">The sequence shown here is derived from an EMBL/GenBank/DDBJ whole genome shotgun (WGS) entry which is preliminary data.</text>
</comment>
<dbReference type="Proteomes" id="UP000801492">
    <property type="component" value="Unassembled WGS sequence"/>
</dbReference>
<evidence type="ECO:0000256" key="4">
    <source>
        <dbReference type="ARBA" id="ARBA00022801"/>
    </source>
</evidence>
<evidence type="ECO:0000256" key="8">
    <source>
        <dbReference type="ARBA" id="ARBA00023157"/>
    </source>
</evidence>
<dbReference type="GO" id="GO:0006508">
    <property type="term" value="P:proteolysis"/>
    <property type="evidence" value="ECO:0007669"/>
    <property type="project" value="UniProtKB-KW"/>
</dbReference>
<evidence type="ECO:0000256" key="7">
    <source>
        <dbReference type="ARBA" id="ARBA00023145"/>
    </source>
</evidence>
<dbReference type="PROSITE" id="PS50240">
    <property type="entry name" value="TRYPSIN_DOM"/>
    <property type="match status" value="1"/>
</dbReference>
<dbReference type="AlphaFoldDB" id="A0A8K0D4K5"/>
<dbReference type="FunFam" id="2.40.10.10:FF:000078">
    <property type="entry name" value="Serine protease H137"/>
    <property type="match status" value="1"/>
</dbReference>
<keyword evidence="1" id="KW-0645">Protease</keyword>
<keyword evidence="2" id="KW-0479">Metal-binding</keyword>
<dbReference type="GO" id="GO:0004252">
    <property type="term" value="F:serine-type endopeptidase activity"/>
    <property type="evidence" value="ECO:0007669"/>
    <property type="project" value="InterPro"/>
</dbReference>
<dbReference type="SMART" id="SM00020">
    <property type="entry name" value="Tryp_SPc"/>
    <property type="match status" value="1"/>
</dbReference>
<sequence length="234" mass="25618">NGMEPKCGGTIINRFYILTAAHCIVNINLTLAGVRVGEHNLSTKKDCDFATNFCSPPVQDLLAENVVVHSDYKSKTFENDIALIKLATPINFSYENAQPICLPMSKTAKYDLNNNFAVVTGWGVTESGFASSELLKVSVPIIPYDQCQKIHKQYYTVTNKQICAGGFLGRDSCGGDSGGPLKYIVTEDGTSRYVQIGIVSYGPVDCGRQGYPGVYTNVIKYTKWILDNLRPPLA</sequence>
<dbReference type="EMBL" id="VTPC01004478">
    <property type="protein sequence ID" value="KAF2897101.1"/>
    <property type="molecule type" value="Genomic_DNA"/>
</dbReference>
<keyword evidence="4" id="KW-0378">Hydrolase</keyword>
<dbReference type="InterPro" id="IPR009003">
    <property type="entry name" value="Peptidase_S1_PA"/>
</dbReference>
<evidence type="ECO:0000256" key="6">
    <source>
        <dbReference type="ARBA" id="ARBA00022837"/>
    </source>
</evidence>
<evidence type="ECO:0000256" key="10">
    <source>
        <dbReference type="ARBA" id="ARBA00024195"/>
    </source>
</evidence>
<gene>
    <name evidence="12" type="ORF">ILUMI_09082</name>
</gene>
<keyword evidence="9" id="KW-0325">Glycoprotein</keyword>
<evidence type="ECO:0000256" key="9">
    <source>
        <dbReference type="ARBA" id="ARBA00023180"/>
    </source>
</evidence>